<organism evidence="1">
    <name type="scientific">marine metagenome</name>
    <dbReference type="NCBI Taxonomy" id="408172"/>
    <lineage>
        <taxon>unclassified sequences</taxon>
        <taxon>metagenomes</taxon>
        <taxon>ecological metagenomes</taxon>
    </lineage>
</organism>
<proteinExistence type="predicted"/>
<feature type="non-terminal residue" evidence="1">
    <location>
        <position position="1"/>
    </location>
</feature>
<reference evidence="1" key="1">
    <citation type="submission" date="2018-05" db="EMBL/GenBank/DDBJ databases">
        <authorList>
            <person name="Lanie J.A."/>
            <person name="Ng W.-L."/>
            <person name="Kazmierczak K.M."/>
            <person name="Andrzejewski T.M."/>
            <person name="Davidsen T.M."/>
            <person name="Wayne K.J."/>
            <person name="Tettelin H."/>
            <person name="Glass J.I."/>
            <person name="Rusch D."/>
            <person name="Podicherti R."/>
            <person name="Tsui H.-C.T."/>
            <person name="Winkler M.E."/>
        </authorList>
    </citation>
    <scope>NUCLEOTIDE SEQUENCE</scope>
</reference>
<accession>A0A382LFX0</accession>
<dbReference type="EMBL" id="UINC01085977">
    <property type="protein sequence ID" value="SVC34012.1"/>
    <property type="molecule type" value="Genomic_DNA"/>
</dbReference>
<gene>
    <name evidence="1" type="ORF">METZ01_LOCUS286866</name>
</gene>
<dbReference type="AlphaFoldDB" id="A0A382LFX0"/>
<protein>
    <submittedName>
        <fullName evidence="1">Uncharacterized protein</fullName>
    </submittedName>
</protein>
<name>A0A382LFX0_9ZZZZ</name>
<sequence>VVPVAYFRNTGHIEAGYIAVVWLSSRDVTQRPLDPTMPLEMGARAIQFAA</sequence>
<feature type="non-terminal residue" evidence="1">
    <location>
        <position position="50"/>
    </location>
</feature>
<evidence type="ECO:0000313" key="1">
    <source>
        <dbReference type="EMBL" id="SVC34012.1"/>
    </source>
</evidence>